<dbReference type="GO" id="GO:0042765">
    <property type="term" value="C:GPI-anchor transamidase complex"/>
    <property type="evidence" value="ECO:0007669"/>
    <property type="project" value="EnsemblFungi"/>
</dbReference>
<dbReference type="FunCoup" id="G8ZYG3">
    <property type="interactions" value="596"/>
</dbReference>
<dbReference type="GO" id="GO:0016255">
    <property type="term" value="P:attachment of GPI anchor to protein"/>
    <property type="evidence" value="ECO:0007669"/>
    <property type="project" value="EnsemblFungi"/>
</dbReference>
<proteinExistence type="predicted"/>
<dbReference type="Proteomes" id="UP000005627">
    <property type="component" value="Chromosome 7"/>
</dbReference>
<feature type="signal peptide" evidence="2">
    <location>
        <begin position="1"/>
        <end position="19"/>
    </location>
</feature>
<dbReference type="PANTHER" id="PTHR12959:SF11">
    <property type="entry name" value="GPI TRANSAMIDASE COMPONENT PIG-T"/>
    <property type="match status" value="1"/>
</dbReference>
<dbReference type="EMBL" id="HE616748">
    <property type="protein sequence ID" value="CCE93438.1"/>
    <property type="molecule type" value="Genomic_DNA"/>
</dbReference>
<dbReference type="InterPro" id="IPR007245">
    <property type="entry name" value="PIG-T"/>
</dbReference>
<dbReference type="GeneID" id="11504496"/>
<protein>
    <recommendedName>
        <fullName evidence="5">GPI transamidase component GPI16</fullName>
    </recommendedName>
</protein>
<evidence type="ECO:0000313" key="4">
    <source>
        <dbReference type="Proteomes" id="UP000005627"/>
    </source>
</evidence>
<dbReference type="KEGG" id="tdl:TDEL_0G00710"/>
<dbReference type="Pfam" id="PF04113">
    <property type="entry name" value="Gpi16"/>
    <property type="match status" value="1"/>
</dbReference>
<gene>
    <name evidence="3" type="primary">TDEL0G00710</name>
    <name evidence="3" type="ORF">TDEL_0G00710</name>
</gene>
<keyword evidence="1" id="KW-1133">Transmembrane helix</keyword>
<sequence length="665" mass="74432">MKGIGIALFLSWLLSLAICDTEVAESSALEIDQDIVLPNDDDAPSSTVVDSCVLDVPYDAYSGSTVVDDQSSVKNVDENTNVEISPSIDVKEEISYPYEEKLMIKPLPNNYLLTSFSFRMDSEEFMPGKSALDYDGYGHYTVFPMAFKPMMDRTATRQLHLRFTRGFWDSESWGRLPHDGFKSGGSGVELWAIIEAESDDQAYKQWKILANSLSGLFCASINFIDTSKTTYPVKSFQPDGQLPLFDDTKKLFLVRAALANEPVCTENLTPFVKLFPTKGRSGISTLLDGHKVFDSSWHSLSIDITTECSASGETCKYQMEALVDVVMNVPNVLARNERPIPKPVAGDKLRCDLSKPFDAFQCFPLPEETKVSYSLSKIYGKQILGSNEISNHPSHVCVDATDDWTAYIKIDDTYFSTDDNCFELKSSLNHDVYLESENTSSVIRYESAPLYVSRSLTGYGQDRGGLRTVFKNPHSNPVKAVYFESLPWFMRVYLSTLKLEPGENCDGDGGISLERVMNSTYYLPAVDRARPTHLEYVITVPANTSFAISYQFDKSLLQYAEYPPDANHGFEIESAVITIIEPSEYQMRTATLLLLLSTPDFSMPYNVIILTSTVIGLIFGTLFNLIMKRVVSMQLADRVQATSGIKYKIKMLKQKLLSKVKRLTG</sequence>
<keyword evidence="1" id="KW-0812">Transmembrane</keyword>
<keyword evidence="2" id="KW-0732">Signal</keyword>
<dbReference type="OrthoDB" id="331263at2759"/>
<feature type="transmembrane region" description="Helical" evidence="1">
    <location>
        <begin position="603"/>
        <end position="626"/>
    </location>
</feature>
<evidence type="ECO:0000313" key="3">
    <source>
        <dbReference type="EMBL" id="CCE93438.1"/>
    </source>
</evidence>
<keyword evidence="1" id="KW-0472">Membrane</keyword>
<evidence type="ECO:0000256" key="1">
    <source>
        <dbReference type="SAM" id="Phobius"/>
    </source>
</evidence>
<dbReference type="InParanoid" id="G8ZYG3"/>
<evidence type="ECO:0000256" key="2">
    <source>
        <dbReference type="SAM" id="SignalP"/>
    </source>
</evidence>
<feature type="chain" id="PRO_5003519342" description="GPI transamidase component GPI16" evidence="2">
    <location>
        <begin position="20"/>
        <end position="665"/>
    </location>
</feature>
<dbReference type="PANTHER" id="PTHR12959">
    <property type="entry name" value="GPI TRANSAMIDASE COMPONENT PIG-T-RELATED"/>
    <property type="match status" value="1"/>
</dbReference>
<reference evidence="3 4" key="1">
    <citation type="journal article" date="2011" name="Proc. Natl. Acad. Sci. U.S.A.">
        <title>Evolutionary erosion of yeast sex chromosomes by mating-type switching accidents.</title>
        <authorList>
            <person name="Gordon J.L."/>
            <person name="Armisen D."/>
            <person name="Proux-Wera E."/>
            <person name="Oheigeartaigh S.S."/>
            <person name="Byrne K.P."/>
            <person name="Wolfe K.H."/>
        </authorList>
    </citation>
    <scope>NUCLEOTIDE SEQUENCE [LARGE SCALE GENOMIC DNA]</scope>
    <source>
        <strain evidence="4">ATCC 10662 / CBS 1146 / NBRC 0425 / NCYC 2629 / NRRL Y-866</strain>
    </source>
</reference>
<dbReference type="RefSeq" id="XP_003682649.1">
    <property type="nucleotide sequence ID" value="XM_003682601.1"/>
</dbReference>
<keyword evidence="4" id="KW-1185">Reference proteome</keyword>
<dbReference type="STRING" id="1076872.G8ZYG3"/>
<accession>G8ZYG3</accession>
<dbReference type="eggNOG" id="KOG2407">
    <property type="taxonomic scope" value="Eukaryota"/>
</dbReference>
<organism evidence="3 4">
    <name type="scientific">Torulaspora delbrueckii</name>
    <name type="common">Yeast</name>
    <name type="synonym">Candida colliculosa</name>
    <dbReference type="NCBI Taxonomy" id="4950"/>
    <lineage>
        <taxon>Eukaryota</taxon>
        <taxon>Fungi</taxon>
        <taxon>Dikarya</taxon>
        <taxon>Ascomycota</taxon>
        <taxon>Saccharomycotina</taxon>
        <taxon>Saccharomycetes</taxon>
        <taxon>Saccharomycetales</taxon>
        <taxon>Saccharomycetaceae</taxon>
        <taxon>Torulaspora</taxon>
    </lineage>
</organism>
<evidence type="ECO:0008006" key="5">
    <source>
        <dbReference type="Google" id="ProtNLM"/>
    </source>
</evidence>
<dbReference type="AlphaFoldDB" id="G8ZYG3"/>
<name>G8ZYG3_TORDE</name>
<dbReference type="HOGENOM" id="CLU_021459_2_0_1"/>